<feature type="domain" description="Peptidase C14 caspase" evidence="2">
    <location>
        <begin position="18"/>
        <end position="321"/>
    </location>
</feature>
<dbReference type="Proteomes" id="UP001367508">
    <property type="component" value="Unassembled WGS sequence"/>
</dbReference>
<sequence>MGLSVSKKNVVTTEESSKKALLIGVNYRTGTLRGLWGCHNDVKITKQYLMKHFQFQEENIVEIVDSETCQIQPTGENIRLALWKLVQSAKPGDMLFVHFSGHGDREFSKAVDDDTGYNEFIFAVDGDYCCHSGGMIEAAKEQIGDSTKERRRHSRCSGFKTDNTPHAEYNGYVGHRSSRPSTWLSSTPTFNFWRSPKPYINHKCSRISFDYEQFSVVRIWMALQSTLKILPQSNIKTMENFEPSMINPPDDDGILLSACQSYEEAEEREFSGTVYGVFTKAIETIINKTGGVVTLRDLVLQAREILDKEGSHQKPGLYCSDPMLMLFFCADLIEPKNY</sequence>
<evidence type="ECO:0000313" key="3">
    <source>
        <dbReference type="EMBL" id="KAK7323868.1"/>
    </source>
</evidence>
<dbReference type="AlphaFoldDB" id="A0AAN9QAF8"/>
<protein>
    <recommendedName>
        <fullName evidence="2">Peptidase C14 caspase domain-containing protein</fullName>
    </recommendedName>
</protein>
<dbReference type="SUPFAM" id="SSF52129">
    <property type="entry name" value="Caspase-like"/>
    <property type="match status" value="1"/>
</dbReference>
<gene>
    <name evidence="3" type="ORF">VNO77_27365</name>
</gene>
<evidence type="ECO:0000313" key="4">
    <source>
        <dbReference type="Proteomes" id="UP001367508"/>
    </source>
</evidence>
<dbReference type="GO" id="GO:0005737">
    <property type="term" value="C:cytoplasm"/>
    <property type="evidence" value="ECO:0007669"/>
    <property type="project" value="TreeGrafter"/>
</dbReference>
<dbReference type="GO" id="GO:0006508">
    <property type="term" value="P:proteolysis"/>
    <property type="evidence" value="ECO:0007669"/>
    <property type="project" value="InterPro"/>
</dbReference>
<reference evidence="3 4" key="1">
    <citation type="submission" date="2024-01" db="EMBL/GenBank/DDBJ databases">
        <title>The genomes of 5 underutilized Papilionoideae crops provide insights into root nodulation and disease resistanc.</title>
        <authorList>
            <person name="Jiang F."/>
        </authorList>
    </citation>
    <scope>NUCLEOTIDE SEQUENCE [LARGE SCALE GENOMIC DNA]</scope>
    <source>
        <strain evidence="3">LVBAO_FW01</strain>
        <tissue evidence="3">Leaves</tissue>
    </source>
</reference>
<dbReference type="PANTHER" id="PTHR48104">
    <property type="entry name" value="METACASPASE-4"/>
    <property type="match status" value="1"/>
</dbReference>
<evidence type="ECO:0000256" key="1">
    <source>
        <dbReference type="ARBA" id="ARBA00009005"/>
    </source>
</evidence>
<dbReference type="InterPro" id="IPR050452">
    <property type="entry name" value="Metacaspase"/>
</dbReference>
<evidence type="ECO:0000259" key="2">
    <source>
        <dbReference type="Pfam" id="PF00656"/>
    </source>
</evidence>
<dbReference type="EMBL" id="JAYMYQ010000006">
    <property type="protein sequence ID" value="KAK7323868.1"/>
    <property type="molecule type" value="Genomic_DNA"/>
</dbReference>
<keyword evidence="4" id="KW-1185">Reference proteome</keyword>
<dbReference type="Pfam" id="PF00656">
    <property type="entry name" value="Peptidase_C14"/>
    <property type="match status" value="1"/>
</dbReference>
<accession>A0AAN9QAF8</accession>
<dbReference type="InterPro" id="IPR029030">
    <property type="entry name" value="Caspase-like_dom_sf"/>
</dbReference>
<organism evidence="3 4">
    <name type="scientific">Canavalia gladiata</name>
    <name type="common">Sword bean</name>
    <name type="synonym">Dolichos gladiatus</name>
    <dbReference type="NCBI Taxonomy" id="3824"/>
    <lineage>
        <taxon>Eukaryota</taxon>
        <taxon>Viridiplantae</taxon>
        <taxon>Streptophyta</taxon>
        <taxon>Embryophyta</taxon>
        <taxon>Tracheophyta</taxon>
        <taxon>Spermatophyta</taxon>
        <taxon>Magnoliopsida</taxon>
        <taxon>eudicotyledons</taxon>
        <taxon>Gunneridae</taxon>
        <taxon>Pentapetalae</taxon>
        <taxon>rosids</taxon>
        <taxon>fabids</taxon>
        <taxon>Fabales</taxon>
        <taxon>Fabaceae</taxon>
        <taxon>Papilionoideae</taxon>
        <taxon>50 kb inversion clade</taxon>
        <taxon>NPAAA clade</taxon>
        <taxon>indigoferoid/millettioid clade</taxon>
        <taxon>Phaseoleae</taxon>
        <taxon>Canavalia</taxon>
    </lineage>
</organism>
<comment type="caution">
    <text evidence="3">The sequence shown here is derived from an EMBL/GenBank/DDBJ whole genome shotgun (WGS) entry which is preliminary data.</text>
</comment>
<comment type="similarity">
    <text evidence="1">Belongs to the peptidase C14B family.</text>
</comment>
<proteinExistence type="inferred from homology"/>
<dbReference type="PANTHER" id="PTHR48104:SF30">
    <property type="entry name" value="METACASPASE-1"/>
    <property type="match status" value="1"/>
</dbReference>
<dbReference type="Gene3D" id="3.40.50.1460">
    <property type="match status" value="1"/>
</dbReference>
<dbReference type="GO" id="GO:0004197">
    <property type="term" value="F:cysteine-type endopeptidase activity"/>
    <property type="evidence" value="ECO:0007669"/>
    <property type="project" value="InterPro"/>
</dbReference>
<name>A0AAN9QAF8_CANGL</name>
<dbReference type="Gene3D" id="3.40.50.12660">
    <property type="match status" value="1"/>
</dbReference>
<dbReference type="InterPro" id="IPR011600">
    <property type="entry name" value="Pept_C14_caspase"/>
</dbReference>